<dbReference type="PROSITE" id="PS50011">
    <property type="entry name" value="PROTEIN_KINASE_DOM"/>
    <property type="match status" value="1"/>
</dbReference>
<keyword evidence="6 10" id="KW-0829">Tyrosine-protein kinase</keyword>
<dbReference type="SMART" id="SM00252">
    <property type="entry name" value="SH2"/>
    <property type="match status" value="1"/>
</dbReference>
<evidence type="ECO:0000313" key="14">
    <source>
        <dbReference type="WBParaSite" id="GPLIN_000570500"/>
    </source>
</evidence>
<evidence type="ECO:0000256" key="5">
    <source>
        <dbReference type="ARBA" id="ARBA00022840"/>
    </source>
</evidence>
<dbReference type="WBParaSite" id="GPLIN_000570500">
    <property type="protein sequence ID" value="GPLIN_000570500"/>
    <property type="gene ID" value="GPLIN_000570500"/>
</dbReference>
<comment type="similarity">
    <text evidence="10">Belongs to the protein kinase superfamily. Tyr protein kinase family.</text>
</comment>
<dbReference type="PROSITE" id="PS00107">
    <property type="entry name" value="PROTEIN_KINASE_ATP"/>
    <property type="match status" value="1"/>
</dbReference>
<dbReference type="EC" id="2.7.10.2" evidence="10"/>
<dbReference type="PROSITE" id="PS00109">
    <property type="entry name" value="PROTEIN_KINASE_TYR"/>
    <property type="match status" value="1"/>
</dbReference>
<dbReference type="SMART" id="SM00219">
    <property type="entry name" value="TyrKc"/>
    <property type="match status" value="1"/>
</dbReference>
<evidence type="ECO:0000256" key="8">
    <source>
        <dbReference type="PROSITE-ProRule" id="PRU00191"/>
    </source>
</evidence>
<dbReference type="InterPro" id="IPR035849">
    <property type="entry name" value="Fes/Fps/Fer_SH2"/>
</dbReference>
<dbReference type="Pfam" id="PF00625">
    <property type="entry name" value="Guanylate_kin"/>
    <property type="match status" value="1"/>
</dbReference>
<dbReference type="Gene3D" id="1.10.510.10">
    <property type="entry name" value="Transferase(Phosphotransferase) domain 1"/>
    <property type="match status" value="1"/>
</dbReference>
<dbReference type="CDD" id="cd10361">
    <property type="entry name" value="SH2_Fps_family"/>
    <property type="match status" value="1"/>
</dbReference>
<feature type="domain" description="SH2" evidence="11">
    <location>
        <begin position="12"/>
        <end position="106"/>
    </location>
</feature>
<dbReference type="Pfam" id="PF00017">
    <property type="entry name" value="SH2"/>
    <property type="match status" value="1"/>
</dbReference>
<dbReference type="InterPro" id="IPR011009">
    <property type="entry name" value="Kinase-like_dom_sf"/>
</dbReference>
<dbReference type="InterPro" id="IPR000980">
    <property type="entry name" value="SH2"/>
</dbReference>
<evidence type="ECO:0000256" key="2">
    <source>
        <dbReference type="ARBA" id="ARBA00022679"/>
    </source>
</evidence>
<name>A0A183BYL5_GLOPA</name>
<dbReference type="SUPFAM" id="SSF55550">
    <property type="entry name" value="SH2 domain"/>
    <property type="match status" value="1"/>
</dbReference>
<evidence type="ECO:0000313" key="13">
    <source>
        <dbReference type="Proteomes" id="UP000050741"/>
    </source>
</evidence>
<dbReference type="PROSITE" id="PS50001">
    <property type="entry name" value="SH2"/>
    <property type="match status" value="1"/>
</dbReference>
<dbReference type="PANTHER" id="PTHR24418">
    <property type="entry name" value="TYROSINE-PROTEIN KINASE"/>
    <property type="match status" value="1"/>
</dbReference>
<evidence type="ECO:0000256" key="7">
    <source>
        <dbReference type="ARBA" id="ARBA00051245"/>
    </source>
</evidence>
<dbReference type="AlphaFoldDB" id="A0A183BYL5"/>
<dbReference type="InterPro" id="IPR000584">
    <property type="entry name" value="VDCC_L_bsu"/>
</dbReference>
<dbReference type="InterPro" id="IPR020635">
    <property type="entry name" value="Tyr_kinase_cat_dom"/>
</dbReference>
<evidence type="ECO:0000259" key="12">
    <source>
        <dbReference type="PROSITE" id="PS50011"/>
    </source>
</evidence>
<dbReference type="PRINTS" id="PR01626">
    <property type="entry name" value="LCACHANNELB"/>
</dbReference>
<evidence type="ECO:0000256" key="6">
    <source>
        <dbReference type="ARBA" id="ARBA00023137"/>
    </source>
</evidence>
<evidence type="ECO:0000256" key="9">
    <source>
        <dbReference type="PROSITE-ProRule" id="PRU10141"/>
    </source>
</evidence>
<keyword evidence="13" id="KW-1185">Reference proteome</keyword>
<evidence type="ECO:0000256" key="3">
    <source>
        <dbReference type="ARBA" id="ARBA00022741"/>
    </source>
</evidence>
<feature type="domain" description="Protein kinase" evidence="12">
    <location>
        <begin position="118"/>
        <end position="368"/>
    </location>
</feature>
<feature type="binding site" evidence="9">
    <location>
        <position position="149"/>
    </location>
    <ligand>
        <name>ATP</name>
        <dbReference type="ChEBI" id="CHEBI:30616"/>
    </ligand>
</feature>
<dbReference type="GO" id="GO:0005891">
    <property type="term" value="C:voltage-gated calcium channel complex"/>
    <property type="evidence" value="ECO:0007669"/>
    <property type="project" value="InterPro"/>
</dbReference>
<keyword evidence="8" id="KW-0727">SH2 domain</keyword>
<evidence type="ECO:0000259" key="11">
    <source>
        <dbReference type="PROSITE" id="PS50001"/>
    </source>
</evidence>
<reference evidence="13" key="1">
    <citation type="submission" date="2014-05" db="EMBL/GenBank/DDBJ databases">
        <title>The genome and life-stage specific transcriptomes of Globodera pallida elucidate key aspects of plant parasitism by a cyst nematode.</title>
        <authorList>
            <person name="Cotton J.A."/>
            <person name="Lilley C.J."/>
            <person name="Jones L.M."/>
            <person name="Kikuchi T."/>
            <person name="Reid A.J."/>
            <person name="Thorpe P."/>
            <person name="Tsai I.J."/>
            <person name="Beasley H."/>
            <person name="Blok V."/>
            <person name="Cock P.J.A."/>
            <person name="Van den Akker S.E."/>
            <person name="Holroyd N."/>
            <person name="Hunt M."/>
            <person name="Mantelin S."/>
            <person name="Naghra H."/>
            <person name="Pain A."/>
            <person name="Palomares-Rius J.E."/>
            <person name="Zarowiecki M."/>
            <person name="Berriman M."/>
            <person name="Jones J.T."/>
            <person name="Urwin P.E."/>
        </authorList>
    </citation>
    <scope>NUCLEOTIDE SEQUENCE [LARGE SCALE GENOMIC DNA]</scope>
    <source>
        <strain evidence="13">Lindley</strain>
    </source>
</reference>
<dbReference type="Gene3D" id="3.40.50.300">
    <property type="entry name" value="P-loop containing nucleotide triphosphate hydrolases"/>
    <property type="match status" value="1"/>
</dbReference>
<dbReference type="GO" id="GO:0004715">
    <property type="term" value="F:non-membrane spanning protein tyrosine kinase activity"/>
    <property type="evidence" value="ECO:0007669"/>
    <property type="project" value="UniProtKB-EC"/>
</dbReference>
<keyword evidence="3 9" id="KW-0547">Nucleotide-binding</keyword>
<dbReference type="InterPro" id="IPR008145">
    <property type="entry name" value="GK/Ca_channel_bsu"/>
</dbReference>
<dbReference type="InterPro" id="IPR050198">
    <property type="entry name" value="Non-receptor_tyrosine_kinases"/>
</dbReference>
<keyword evidence="4 10" id="KW-0418">Kinase</keyword>
<reference evidence="14" key="2">
    <citation type="submission" date="2016-06" db="UniProtKB">
        <authorList>
            <consortium name="WormBaseParasite"/>
        </authorList>
    </citation>
    <scope>IDENTIFICATION</scope>
</reference>
<sequence length="486" mass="55304">METDEQLWQMKFYHGGLLEEDANSLLVEDGDFVLRKSEETSGESKTYVLSVNVRGQNSHVIIVRNERGLVSVDFEHDRGHQTIRELIDKHMSRGDSVSNLALNRGINREKWELARSTITYGAELGRGAFGIVRRGKFKGETGSVEVAIKESSARETSWQVMNEARIMRQLEHPNIIKLIGVVIDREPLSLVLELAFEGSLAQHLGEHHRSGKRKLKMALQAAAGLEHVHSKAIMHRDVAARNCLLARNTVKIADFGMARFGLSMCLNDRLLVKLQPPEAIQKHNKEFSVKSDVWCYGILCWEIFNNGASPYQMDENVDALILGEGVKIGFPSAAPRILAEYIKEHMWTMDMNERHSMSQNVDWMRQHLDEMEEETLAHRGRKSSKSRKTQYVLTLIFKKQENIPPYDVVPTMRPVVLVGPSLKGYEVTDMMQKAVFDYLKHRFEGRIIITRVTADISLAKRSLLNNPTKRAMMERANSRSSNSLGR</sequence>
<evidence type="ECO:0000256" key="4">
    <source>
        <dbReference type="ARBA" id="ARBA00022777"/>
    </source>
</evidence>
<dbReference type="GO" id="GO:0005245">
    <property type="term" value="F:voltage-gated calcium channel activity"/>
    <property type="evidence" value="ECO:0007669"/>
    <property type="project" value="InterPro"/>
</dbReference>
<keyword evidence="2 10" id="KW-0808">Transferase</keyword>
<dbReference type="GO" id="GO:0005524">
    <property type="term" value="F:ATP binding"/>
    <property type="evidence" value="ECO:0007669"/>
    <property type="project" value="UniProtKB-UniRule"/>
</dbReference>
<dbReference type="InterPro" id="IPR000719">
    <property type="entry name" value="Prot_kinase_dom"/>
</dbReference>
<dbReference type="Proteomes" id="UP000050741">
    <property type="component" value="Unassembled WGS sequence"/>
</dbReference>
<dbReference type="InterPro" id="IPR017441">
    <property type="entry name" value="Protein_kinase_ATP_BS"/>
</dbReference>
<dbReference type="InterPro" id="IPR001245">
    <property type="entry name" value="Ser-Thr/Tyr_kinase_cat_dom"/>
</dbReference>
<evidence type="ECO:0000256" key="10">
    <source>
        <dbReference type="RuleBase" id="RU362096"/>
    </source>
</evidence>
<dbReference type="Pfam" id="PF07714">
    <property type="entry name" value="PK_Tyr_Ser-Thr"/>
    <property type="match status" value="1"/>
</dbReference>
<keyword evidence="5 9" id="KW-0067">ATP-binding</keyword>
<dbReference type="SUPFAM" id="SSF56112">
    <property type="entry name" value="Protein kinase-like (PK-like)"/>
    <property type="match status" value="1"/>
</dbReference>
<dbReference type="SUPFAM" id="SSF52540">
    <property type="entry name" value="P-loop containing nucleoside triphosphate hydrolases"/>
    <property type="match status" value="1"/>
</dbReference>
<organism evidence="13 14">
    <name type="scientific">Globodera pallida</name>
    <name type="common">Potato cyst nematode worm</name>
    <name type="synonym">Heterodera pallida</name>
    <dbReference type="NCBI Taxonomy" id="36090"/>
    <lineage>
        <taxon>Eukaryota</taxon>
        <taxon>Metazoa</taxon>
        <taxon>Ecdysozoa</taxon>
        <taxon>Nematoda</taxon>
        <taxon>Chromadorea</taxon>
        <taxon>Rhabditida</taxon>
        <taxon>Tylenchina</taxon>
        <taxon>Tylenchomorpha</taxon>
        <taxon>Tylenchoidea</taxon>
        <taxon>Heteroderidae</taxon>
        <taxon>Heteroderinae</taxon>
        <taxon>Globodera</taxon>
    </lineage>
</organism>
<comment type="catalytic activity">
    <reaction evidence="7 10">
        <text>L-tyrosyl-[protein] + ATP = O-phospho-L-tyrosyl-[protein] + ADP + H(+)</text>
        <dbReference type="Rhea" id="RHEA:10596"/>
        <dbReference type="Rhea" id="RHEA-COMP:10136"/>
        <dbReference type="Rhea" id="RHEA-COMP:20101"/>
        <dbReference type="ChEBI" id="CHEBI:15378"/>
        <dbReference type="ChEBI" id="CHEBI:30616"/>
        <dbReference type="ChEBI" id="CHEBI:46858"/>
        <dbReference type="ChEBI" id="CHEBI:61978"/>
        <dbReference type="ChEBI" id="CHEBI:456216"/>
        <dbReference type="EC" id="2.7.10.2"/>
    </reaction>
</comment>
<comment type="similarity">
    <text evidence="1">Belongs to the protein kinase superfamily. TKL Ser/Thr protein kinase family. ROCO subfamily.</text>
</comment>
<dbReference type="InterPro" id="IPR008266">
    <property type="entry name" value="Tyr_kinase_AS"/>
</dbReference>
<dbReference type="PRINTS" id="PR00109">
    <property type="entry name" value="TYRKINASE"/>
</dbReference>
<protein>
    <recommendedName>
        <fullName evidence="10">Tyrosine-protein kinase</fullName>
        <ecNumber evidence="10">2.7.10.2</ecNumber>
    </recommendedName>
</protein>
<dbReference type="InterPro" id="IPR027417">
    <property type="entry name" value="P-loop_NTPase"/>
</dbReference>
<dbReference type="InterPro" id="IPR036860">
    <property type="entry name" value="SH2_dom_sf"/>
</dbReference>
<evidence type="ECO:0000256" key="1">
    <source>
        <dbReference type="ARBA" id="ARBA00008171"/>
    </source>
</evidence>
<dbReference type="Gene3D" id="3.30.505.10">
    <property type="entry name" value="SH2 domain"/>
    <property type="match status" value="1"/>
</dbReference>
<accession>A0A183BYL5</accession>
<proteinExistence type="inferred from homology"/>